<evidence type="ECO:0000256" key="6">
    <source>
        <dbReference type="SAM" id="Phobius"/>
    </source>
</evidence>
<feature type="transmembrane region" description="Helical" evidence="6">
    <location>
        <begin position="377"/>
        <end position="396"/>
    </location>
</feature>
<feature type="transmembrane region" description="Helical" evidence="6">
    <location>
        <begin position="286"/>
        <end position="305"/>
    </location>
</feature>
<dbReference type="InterPro" id="IPR036513">
    <property type="entry name" value="STAS_dom_sf"/>
</dbReference>
<feature type="region of interest" description="Disordered" evidence="5">
    <location>
        <begin position="824"/>
        <end position="855"/>
    </location>
</feature>
<dbReference type="Pfam" id="PF00916">
    <property type="entry name" value="Sulfate_transp"/>
    <property type="match status" value="1"/>
</dbReference>
<keyword evidence="8" id="KW-1185">Reference proteome</keyword>
<evidence type="ECO:0000256" key="2">
    <source>
        <dbReference type="ARBA" id="ARBA00022692"/>
    </source>
</evidence>
<evidence type="ECO:0000256" key="5">
    <source>
        <dbReference type="SAM" id="MobiDB-lite"/>
    </source>
</evidence>
<reference evidence="9" key="1">
    <citation type="submission" date="2016-11" db="UniProtKB">
        <authorList>
            <consortium name="WormBaseParasite"/>
        </authorList>
    </citation>
    <scope>IDENTIFICATION</scope>
</reference>
<dbReference type="WBParaSite" id="L893_g1442.t1">
    <property type="protein sequence ID" value="L893_g1442.t1"/>
    <property type="gene ID" value="L893_g1442"/>
</dbReference>
<evidence type="ECO:0000313" key="9">
    <source>
        <dbReference type="WBParaSite" id="L893_g1442.t1"/>
    </source>
</evidence>
<keyword evidence="2 6" id="KW-0812">Transmembrane</keyword>
<dbReference type="GO" id="GO:0055085">
    <property type="term" value="P:transmembrane transport"/>
    <property type="evidence" value="ECO:0007669"/>
    <property type="project" value="InterPro"/>
</dbReference>
<dbReference type="Gene3D" id="3.30.750.24">
    <property type="entry name" value="STAS domain"/>
    <property type="match status" value="1"/>
</dbReference>
<feature type="transmembrane region" description="Helical" evidence="6">
    <location>
        <begin position="517"/>
        <end position="541"/>
    </location>
</feature>
<dbReference type="InterPro" id="IPR002645">
    <property type="entry name" value="STAS_dom"/>
</dbReference>
<evidence type="ECO:0000256" key="3">
    <source>
        <dbReference type="ARBA" id="ARBA00022989"/>
    </source>
</evidence>
<evidence type="ECO:0000259" key="7">
    <source>
        <dbReference type="PROSITE" id="PS50801"/>
    </source>
</evidence>
<dbReference type="PANTHER" id="PTHR11814">
    <property type="entry name" value="SULFATE TRANSPORTER"/>
    <property type="match status" value="1"/>
</dbReference>
<feature type="transmembrane region" description="Helical" evidence="6">
    <location>
        <begin position="339"/>
        <end position="357"/>
    </location>
</feature>
<dbReference type="Pfam" id="PF01740">
    <property type="entry name" value="STAS"/>
    <property type="match status" value="1"/>
</dbReference>
<feature type="transmembrane region" description="Helical" evidence="6">
    <location>
        <begin position="197"/>
        <end position="221"/>
    </location>
</feature>
<dbReference type="GO" id="GO:0016020">
    <property type="term" value="C:membrane"/>
    <property type="evidence" value="ECO:0007669"/>
    <property type="project" value="UniProtKB-SubCell"/>
</dbReference>
<feature type="transmembrane region" description="Helical" evidence="6">
    <location>
        <begin position="493"/>
        <end position="511"/>
    </location>
</feature>
<feature type="transmembrane region" description="Helical" evidence="6">
    <location>
        <begin position="257"/>
        <end position="280"/>
    </location>
</feature>
<evidence type="ECO:0000313" key="8">
    <source>
        <dbReference type="Proteomes" id="UP000095287"/>
    </source>
</evidence>
<organism evidence="8 9">
    <name type="scientific">Steinernema glaseri</name>
    <dbReference type="NCBI Taxonomy" id="37863"/>
    <lineage>
        <taxon>Eukaryota</taxon>
        <taxon>Metazoa</taxon>
        <taxon>Ecdysozoa</taxon>
        <taxon>Nematoda</taxon>
        <taxon>Chromadorea</taxon>
        <taxon>Rhabditida</taxon>
        <taxon>Tylenchina</taxon>
        <taxon>Panagrolaimomorpha</taxon>
        <taxon>Strongyloidoidea</taxon>
        <taxon>Steinernematidae</taxon>
        <taxon>Steinernema</taxon>
    </lineage>
</organism>
<accession>A0A1I7YAM3</accession>
<evidence type="ECO:0000256" key="1">
    <source>
        <dbReference type="ARBA" id="ARBA00004141"/>
    </source>
</evidence>
<proteinExistence type="predicted"/>
<dbReference type="PROSITE" id="PS50801">
    <property type="entry name" value="STAS"/>
    <property type="match status" value="1"/>
</dbReference>
<dbReference type="AlphaFoldDB" id="A0A1I7YAM3"/>
<protein>
    <submittedName>
        <fullName evidence="9">STAS domain-containing protein</fullName>
    </submittedName>
</protein>
<comment type="subcellular location">
    <subcellularLocation>
        <location evidence="1">Membrane</location>
        <topology evidence="1">Multi-pass membrane protein</topology>
    </subcellularLocation>
</comment>
<dbReference type="CDD" id="cd07042">
    <property type="entry name" value="STAS_SulP_like_sulfate_transporter"/>
    <property type="match status" value="1"/>
</dbReference>
<feature type="transmembrane region" description="Helical" evidence="6">
    <location>
        <begin position="553"/>
        <end position="584"/>
    </location>
</feature>
<dbReference type="Proteomes" id="UP000095287">
    <property type="component" value="Unplaced"/>
</dbReference>
<keyword evidence="3 6" id="KW-1133">Transmembrane helix</keyword>
<keyword evidence="4 6" id="KW-0472">Membrane</keyword>
<evidence type="ECO:0000256" key="4">
    <source>
        <dbReference type="ARBA" id="ARBA00023136"/>
    </source>
</evidence>
<dbReference type="InterPro" id="IPR011547">
    <property type="entry name" value="SLC26A/SulP_dom"/>
</dbReference>
<name>A0A1I7YAM3_9BILA</name>
<dbReference type="SUPFAM" id="SSF52091">
    <property type="entry name" value="SpoIIaa-like"/>
    <property type="match status" value="1"/>
</dbReference>
<feature type="transmembrane region" description="Helical" evidence="6">
    <location>
        <begin position="156"/>
        <end position="177"/>
    </location>
</feature>
<feature type="region of interest" description="Disordered" evidence="5">
    <location>
        <begin position="1"/>
        <end position="40"/>
    </location>
</feature>
<dbReference type="InterPro" id="IPR001902">
    <property type="entry name" value="SLC26A/SulP_fam"/>
</dbReference>
<feature type="domain" description="STAS" evidence="7">
    <location>
        <begin position="618"/>
        <end position="776"/>
    </location>
</feature>
<feature type="compositionally biased region" description="Polar residues" evidence="5">
    <location>
        <begin position="1"/>
        <end position="11"/>
    </location>
</feature>
<sequence>MQIVRNGSSEATRVKDVSVSSEGARNRRPDAPLGEEVTWPSRGTHVDTDFWFYLEPAAPSALEPEERRVRAEVLRAGPLLGQRTTVAARSALAARHAANDPRCGERVPDCRCTRDATAIGRTGLVAHLGVATEVPLEGCVPVRLLRGTRPYRPRHLAGLLVALAYAFLAGLPPLAGLYSSLFPVLVYILTGTSHHSSIGTCLLATVLSGITIGTNIIVSFLTRNAIERFTATSYDRLLVEAFEAKNATLLETPPVDFFQLAGTVTLLTGCVHLLIVVFRLDFLLSYVPPNIVSGFSFGIGVRVVLSQLRHLVQLSANAPCDTVFSIACIASLEQCFREINPFVVAFSSCSLLFLLLVKQLLNPLLQIRVHAPFPFEFLLMMFATLMSVVMTAGEKFHVRTLQYSKQGFTISLPRVDALDDFAVDAVAIAFFSLCSHLHLSKEMAKKKPYVVSQRQETLTFSMFEMLTAFFSGLPVGASRSRAETLVHVGAQSLLYNVVVVAGIVPAILWGVPLFSELPLCVLSCVGLCGLRSAFSGIFTVSQLRRISTVDTCSWLWSAMAAVLLGNSSSALGAAVAFGLFSVVLRTQWPECQLLVNVTGSGSYYAEQSRYGSDPVEENGIAVLRFEAPLLFANVSHFKREVHALVDATKGQIMAVGIGTRTGSMKSNGGCGGRRPSLSMRSTLLISGDIVPNYDNTNVDQSLTKIAILDCSSINYVDTVGLEAMAELFGELNAKCTRLFFAAMSASIRDHIQAVHGFVDIPKNCFFPSVHDAVLSAQQIGGVVASNIHMSVSLNGCRDLITLSTANSNHDDLTQRTDLENVQVHPRPASADSRHYAPPSVVSRPSLPEARTTPPIVVSQPLRATYSNS</sequence>